<proteinExistence type="predicted"/>
<protein>
    <recommendedName>
        <fullName evidence="3">DUF2783 domain-containing protein</fullName>
    </recommendedName>
</protein>
<reference evidence="2" key="1">
    <citation type="journal article" date="2019" name="Int. J. Syst. Evol. Microbiol.">
        <title>The Global Catalogue of Microorganisms (GCM) 10K type strain sequencing project: providing services to taxonomists for standard genome sequencing and annotation.</title>
        <authorList>
            <consortium name="The Broad Institute Genomics Platform"/>
            <consortium name="The Broad Institute Genome Sequencing Center for Infectious Disease"/>
            <person name="Wu L."/>
            <person name="Ma J."/>
        </authorList>
    </citation>
    <scope>NUCLEOTIDE SEQUENCE [LARGE SCALE GENOMIC DNA]</scope>
    <source>
        <strain evidence="2">KCTC 42986</strain>
    </source>
</reference>
<sequence length="65" mass="7094">MSLASDQIIEGLVDATLGASASAGDRQVYRTALQWLARLVRAEQCLALEMDMQQAAHAMSDHFDD</sequence>
<name>A0ABV7F8N8_9BURK</name>
<dbReference type="RefSeq" id="WP_390323048.1">
    <property type="nucleotide sequence ID" value="NZ_JBHRTP010000122.1"/>
</dbReference>
<comment type="caution">
    <text evidence="1">The sequence shown here is derived from an EMBL/GenBank/DDBJ whole genome shotgun (WGS) entry which is preliminary data.</text>
</comment>
<evidence type="ECO:0000313" key="1">
    <source>
        <dbReference type="EMBL" id="MFC3111423.1"/>
    </source>
</evidence>
<evidence type="ECO:0008006" key="3">
    <source>
        <dbReference type="Google" id="ProtNLM"/>
    </source>
</evidence>
<dbReference type="EMBL" id="JBHRTP010000122">
    <property type="protein sequence ID" value="MFC3111423.1"/>
    <property type="molecule type" value="Genomic_DNA"/>
</dbReference>
<keyword evidence="2" id="KW-1185">Reference proteome</keyword>
<gene>
    <name evidence="1" type="ORF">ACFOFO_26365</name>
</gene>
<evidence type="ECO:0000313" key="2">
    <source>
        <dbReference type="Proteomes" id="UP001595530"/>
    </source>
</evidence>
<accession>A0ABV7F8N8</accession>
<organism evidence="1 2">
    <name type="scientific">Undibacterium arcticum</name>
    <dbReference type="NCBI Taxonomy" id="1762892"/>
    <lineage>
        <taxon>Bacteria</taxon>
        <taxon>Pseudomonadati</taxon>
        <taxon>Pseudomonadota</taxon>
        <taxon>Betaproteobacteria</taxon>
        <taxon>Burkholderiales</taxon>
        <taxon>Oxalobacteraceae</taxon>
        <taxon>Undibacterium</taxon>
    </lineage>
</organism>
<dbReference type="Proteomes" id="UP001595530">
    <property type="component" value="Unassembled WGS sequence"/>
</dbReference>